<dbReference type="EMBL" id="KF790739">
    <property type="protein sequence ID" value="AIE47650.1"/>
    <property type="molecule type" value="Genomic_DNA"/>
</dbReference>
<proteinExistence type="predicted"/>
<name>A0A068LR12_9ZZZZ</name>
<feature type="non-terminal residue" evidence="1">
    <location>
        <position position="35"/>
    </location>
</feature>
<evidence type="ECO:0000313" key="1">
    <source>
        <dbReference type="EMBL" id="AIE47650.1"/>
    </source>
</evidence>
<dbReference type="AlphaFoldDB" id="A0A068LR12"/>
<sequence length="35" mass="3657">MMIKRPAALILAGIMALLAVPAFGADEIPVYVDGE</sequence>
<organism evidence="1">
    <name type="scientific">uncultured prokaryote</name>
    <dbReference type="NCBI Taxonomy" id="198431"/>
    <lineage>
        <taxon>unclassified sequences</taxon>
        <taxon>environmental samples</taxon>
    </lineage>
</organism>
<accession>A0A068LR12</accession>
<reference evidence="1" key="1">
    <citation type="journal article" date="2014" name="BMC Genomics">
        <title>Metasecretome-selective phage display approach for mining the functional potential of a rumen microbial community.</title>
        <authorList>
            <person name="Ciric M."/>
            <person name="Moon C.D."/>
            <person name="Leahy S.C."/>
            <person name="Creevey C.J."/>
            <person name="Altermann E."/>
            <person name="Attwood G.T."/>
            <person name="Rakonjac J."/>
            <person name="Gagic D."/>
        </authorList>
    </citation>
    <scope>NUCLEOTIDE SEQUENCE</scope>
</reference>
<protein>
    <submittedName>
        <fullName evidence="1">Uncharacterized protein</fullName>
    </submittedName>
</protein>